<organism evidence="1 2">
    <name type="scientific">Streptomyces jumonjinensis</name>
    <dbReference type="NCBI Taxonomy" id="1945"/>
    <lineage>
        <taxon>Bacteria</taxon>
        <taxon>Bacillati</taxon>
        <taxon>Actinomycetota</taxon>
        <taxon>Actinomycetes</taxon>
        <taxon>Kitasatosporales</taxon>
        <taxon>Streptomycetaceae</taxon>
        <taxon>Streptomyces</taxon>
    </lineage>
</organism>
<protein>
    <recommendedName>
        <fullName evidence="3">Type IV toxin-antitoxin system AbiEi family antitoxin domain-containing protein</fullName>
    </recommendedName>
</protein>
<keyword evidence="2" id="KW-1185">Reference proteome</keyword>
<evidence type="ECO:0000313" key="1">
    <source>
        <dbReference type="EMBL" id="MQT01887.1"/>
    </source>
</evidence>
<comment type="caution">
    <text evidence="1">The sequence shown here is derived from an EMBL/GenBank/DDBJ whole genome shotgun (WGS) entry which is preliminary data.</text>
</comment>
<dbReference type="Proteomes" id="UP000419138">
    <property type="component" value="Unassembled WGS sequence"/>
</dbReference>
<name>A0A646KIR1_STRJU</name>
<dbReference type="OrthoDB" id="4870610at2"/>
<proteinExistence type="predicted"/>
<gene>
    <name evidence="1" type="ORF">FF041_17225</name>
</gene>
<reference evidence="1 2" key="1">
    <citation type="submission" date="2019-05" db="EMBL/GenBank/DDBJ databases">
        <title>Comparative genomics and metabolomics analyses of clavulanic acid producing Streptomyces species provides insight into specialized metabolism and evolution of beta-lactam biosynthetic gene clusters.</title>
        <authorList>
            <person name="Moore M.A."/>
            <person name="Cruz-Morales P."/>
            <person name="Barona Gomez F."/>
            <person name="Kapil T."/>
        </authorList>
    </citation>
    <scope>NUCLEOTIDE SEQUENCE [LARGE SCALE GENOMIC DNA]</scope>
    <source>
        <strain evidence="1 2">NRRL 5741</strain>
    </source>
</reference>
<evidence type="ECO:0008006" key="3">
    <source>
        <dbReference type="Google" id="ProtNLM"/>
    </source>
</evidence>
<dbReference type="AlphaFoldDB" id="A0A646KIR1"/>
<sequence length="337" mass="36096">MNHDTRTPLPLAHLAAARPRVLSAAQLRAHGISPAQAAARTRPGGTWQTLLPGVYLLHRSAATSEERLHGALLYAGRPAAEPQSGSAPPYGAAMVTGFAALVLHRFASVPPLSALEHIDVLVPAARRLRSTGCARIVRTRETPRPLEITGLPVAPVARALADAVARLTDGDTVRRLLREAVHGGHCEPAAVVAELSRARLLGRPPVASAVDALLAEGRAAAEERLYEMVREHGLPDPVWNVDLQIPDGSPLGVVDAYWPDHAVAVELNTLSPRHDEGPGWAEQVRKRERLEELGITVVHLTPRALRESPYQQATVVRTALMAATGHDPGAYVVVLPR</sequence>
<evidence type="ECO:0000313" key="2">
    <source>
        <dbReference type="Proteomes" id="UP000419138"/>
    </source>
</evidence>
<dbReference type="RefSeq" id="WP_153523587.1">
    <property type="nucleotide sequence ID" value="NZ_JBEPDZ010000005.1"/>
</dbReference>
<dbReference type="EMBL" id="VCLA01000140">
    <property type="protein sequence ID" value="MQT01887.1"/>
    <property type="molecule type" value="Genomic_DNA"/>
</dbReference>
<accession>A0A646KIR1</accession>